<proteinExistence type="predicted"/>
<reference evidence="1 2" key="1">
    <citation type="journal article" date="2013" name="Genome Biol.">
        <title>Draft genome of the mountain pine beetle, Dendroctonus ponderosae Hopkins, a major forest pest.</title>
        <authorList>
            <person name="Keeling C.I."/>
            <person name="Yuen M.M."/>
            <person name="Liao N.Y."/>
            <person name="Docking T.R."/>
            <person name="Chan S.K."/>
            <person name="Taylor G.A."/>
            <person name="Palmquist D.L."/>
            <person name="Jackman S.D."/>
            <person name="Nguyen A."/>
            <person name="Li M."/>
            <person name="Henderson H."/>
            <person name="Janes J.K."/>
            <person name="Zhao Y."/>
            <person name="Pandoh P."/>
            <person name="Moore R."/>
            <person name="Sperling F.A."/>
            <person name="Huber D.P."/>
            <person name="Birol I."/>
            <person name="Jones S.J."/>
            <person name="Bohlmann J."/>
        </authorList>
    </citation>
    <scope>NUCLEOTIDE SEQUENCE</scope>
</reference>
<dbReference type="Proteomes" id="UP000030742">
    <property type="component" value="Unassembled WGS sequence"/>
</dbReference>
<evidence type="ECO:0000313" key="1">
    <source>
        <dbReference type="EMBL" id="ERL87782.1"/>
    </source>
</evidence>
<organism evidence="1 2">
    <name type="scientific">Dendroctonus ponderosae</name>
    <name type="common">Mountain pine beetle</name>
    <dbReference type="NCBI Taxonomy" id="77166"/>
    <lineage>
        <taxon>Eukaryota</taxon>
        <taxon>Metazoa</taxon>
        <taxon>Ecdysozoa</taxon>
        <taxon>Arthropoda</taxon>
        <taxon>Hexapoda</taxon>
        <taxon>Insecta</taxon>
        <taxon>Pterygota</taxon>
        <taxon>Neoptera</taxon>
        <taxon>Endopterygota</taxon>
        <taxon>Coleoptera</taxon>
        <taxon>Polyphaga</taxon>
        <taxon>Cucujiformia</taxon>
        <taxon>Curculionidae</taxon>
        <taxon>Scolytinae</taxon>
        <taxon>Dendroctonus</taxon>
    </lineage>
</organism>
<sequence length="44" mass="4965">MKLLMMPYMLTDLHIRKFIGFSLASAGDREGGRKSRPEPISGQK</sequence>
<protein>
    <submittedName>
        <fullName evidence="1">Uncharacterized protein</fullName>
    </submittedName>
</protein>
<dbReference type="AlphaFoldDB" id="U4U403"/>
<evidence type="ECO:0000313" key="2">
    <source>
        <dbReference type="Proteomes" id="UP000030742"/>
    </source>
</evidence>
<accession>U4U403</accession>
<name>U4U403_DENPD</name>
<dbReference type="EMBL" id="KB631994">
    <property type="protein sequence ID" value="ERL87782.1"/>
    <property type="molecule type" value="Genomic_DNA"/>
</dbReference>
<gene>
    <name evidence="1" type="ORF">D910_05171</name>
</gene>